<reference evidence="1 2" key="1">
    <citation type="submission" date="2018-05" db="EMBL/GenBank/DDBJ databases">
        <title>Genomic Encyclopedia of Type Strains, Phase IV (KMG-V): Genome sequencing to study the core and pangenomes of soil and plant-associated prokaryotes.</title>
        <authorList>
            <person name="Whitman W."/>
        </authorList>
    </citation>
    <scope>NUCLEOTIDE SEQUENCE [LARGE SCALE GENOMIC DNA]</scope>
    <source>
        <strain evidence="1 2">SCZa-39</strain>
    </source>
</reference>
<evidence type="ECO:0000313" key="2">
    <source>
        <dbReference type="Proteomes" id="UP000245712"/>
    </source>
</evidence>
<proteinExistence type="predicted"/>
<name>A0ABX5KMS4_9BURK</name>
<comment type="caution">
    <text evidence="1">The sequence shown here is derived from an EMBL/GenBank/DDBJ whole genome shotgun (WGS) entry which is preliminary data.</text>
</comment>
<dbReference type="RefSeq" id="WP_116612321.1">
    <property type="nucleotide sequence ID" value="NZ_QEOB01000011.1"/>
</dbReference>
<dbReference type="Proteomes" id="UP000245712">
    <property type="component" value="Unassembled WGS sequence"/>
</dbReference>
<evidence type="ECO:0000313" key="1">
    <source>
        <dbReference type="EMBL" id="PVX81282.1"/>
    </source>
</evidence>
<sequence>MHVPLKSLRGFAIPRLCPNIPEKKADTLIATVLAAVLCLGSCDAFAAACDQEAAVLCSSGNPRCLEDAARSVQQAIKDCDTPEGKMQNAGLWLATPDFFDGEPHEHVFWRCVARLCESPAQQAVK</sequence>
<accession>A0ABX5KMS4</accession>
<dbReference type="EMBL" id="QEOB01000011">
    <property type="protein sequence ID" value="PVX81282.1"/>
    <property type="molecule type" value="Genomic_DNA"/>
</dbReference>
<gene>
    <name evidence="1" type="ORF">C7402_111184</name>
</gene>
<evidence type="ECO:0008006" key="3">
    <source>
        <dbReference type="Google" id="ProtNLM"/>
    </source>
</evidence>
<keyword evidence="2" id="KW-1185">Reference proteome</keyword>
<organism evidence="1 2">
    <name type="scientific">Paraburkholderia unamae</name>
    <dbReference type="NCBI Taxonomy" id="219649"/>
    <lineage>
        <taxon>Bacteria</taxon>
        <taxon>Pseudomonadati</taxon>
        <taxon>Pseudomonadota</taxon>
        <taxon>Betaproteobacteria</taxon>
        <taxon>Burkholderiales</taxon>
        <taxon>Burkholderiaceae</taxon>
        <taxon>Paraburkholderia</taxon>
    </lineage>
</organism>
<protein>
    <recommendedName>
        <fullName evidence="3">TrbM protein</fullName>
    </recommendedName>
</protein>